<protein>
    <submittedName>
        <fullName evidence="2">Diguanylate cyclase with GGDEF domain</fullName>
    </submittedName>
</protein>
<organism evidence="2 3">
    <name type="scientific">Aliidiomarina maris</name>
    <dbReference type="NCBI Taxonomy" id="531312"/>
    <lineage>
        <taxon>Bacteria</taxon>
        <taxon>Pseudomonadati</taxon>
        <taxon>Pseudomonadota</taxon>
        <taxon>Gammaproteobacteria</taxon>
        <taxon>Alteromonadales</taxon>
        <taxon>Idiomarinaceae</taxon>
        <taxon>Aliidiomarina</taxon>
    </lineage>
</organism>
<dbReference type="AlphaFoldDB" id="A0A327WWR2"/>
<sequence>MAITAGVALYQDGNAEQLISAADKALYVAKQRGRNQVALASA</sequence>
<dbReference type="InterPro" id="IPR043128">
    <property type="entry name" value="Rev_trsase/Diguanyl_cyclase"/>
</dbReference>
<evidence type="ECO:0000259" key="1">
    <source>
        <dbReference type="PROSITE" id="PS50887"/>
    </source>
</evidence>
<reference evidence="2 3" key="1">
    <citation type="submission" date="2018-06" db="EMBL/GenBank/DDBJ databases">
        <title>Genomic Encyclopedia of Type Strains, Phase III (KMG-III): the genomes of soil and plant-associated and newly described type strains.</title>
        <authorList>
            <person name="Whitman W."/>
        </authorList>
    </citation>
    <scope>NUCLEOTIDE SEQUENCE [LARGE SCALE GENOMIC DNA]</scope>
    <source>
        <strain evidence="2 3">CGMCC 1.15366</strain>
    </source>
</reference>
<dbReference type="Gene3D" id="3.30.70.270">
    <property type="match status" value="1"/>
</dbReference>
<dbReference type="SUPFAM" id="SSF55073">
    <property type="entry name" value="Nucleotide cyclase"/>
    <property type="match status" value="1"/>
</dbReference>
<accession>A0A327WWR2</accession>
<evidence type="ECO:0000313" key="3">
    <source>
        <dbReference type="Proteomes" id="UP000249203"/>
    </source>
</evidence>
<dbReference type="EMBL" id="QLMD01000009">
    <property type="protein sequence ID" value="RAJ96395.1"/>
    <property type="molecule type" value="Genomic_DNA"/>
</dbReference>
<dbReference type="Proteomes" id="UP000249203">
    <property type="component" value="Unassembled WGS sequence"/>
</dbReference>
<name>A0A327WWR2_9GAMM</name>
<dbReference type="InterPro" id="IPR029787">
    <property type="entry name" value="Nucleotide_cyclase"/>
</dbReference>
<feature type="domain" description="GGDEF" evidence="1">
    <location>
        <begin position="1"/>
        <end position="42"/>
    </location>
</feature>
<dbReference type="InterPro" id="IPR000160">
    <property type="entry name" value="GGDEF_dom"/>
</dbReference>
<gene>
    <name evidence="2" type="ORF">B0I24_10976</name>
</gene>
<dbReference type="Pfam" id="PF00990">
    <property type="entry name" value="GGDEF"/>
    <property type="match status" value="1"/>
</dbReference>
<evidence type="ECO:0000313" key="2">
    <source>
        <dbReference type="EMBL" id="RAJ96395.1"/>
    </source>
</evidence>
<proteinExistence type="predicted"/>
<dbReference type="PROSITE" id="PS50887">
    <property type="entry name" value="GGDEF"/>
    <property type="match status" value="1"/>
</dbReference>
<comment type="caution">
    <text evidence="2">The sequence shown here is derived from an EMBL/GenBank/DDBJ whole genome shotgun (WGS) entry which is preliminary data.</text>
</comment>